<accession>A0ABP0MUX2</accession>
<evidence type="ECO:0000313" key="3">
    <source>
        <dbReference type="Proteomes" id="UP001642464"/>
    </source>
</evidence>
<feature type="compositionally biased region" description="Basic residues" evidence="1">
    <location>
        <begin position="1"/>
        <end position="10"/>
    </location>
</feature>
<dbReference type="EMBL" id="CAXAMM010024446">
    <property type="protein sequence ID" value="CAK9055302.1"/>
    <property type="molecule type" value="Genomic_DNA"/>
</dbReference>
<name>A0ABP0MUX2_9DINO</name>
<evidence type="ECO:0000256" key="1">
    <source>
        <dbReference type="SAM" id="MobiDB-lite"/>
    </source>
</evidence>
<feature type="non-terminal residue" evidence="2">
    <location>
        <position position="64"/>
    </location>
</feature>
<dbReference type="Proteomes" id="UP001642464">
    <property type="component" value="Unassembled WGS sequence"/>
</dbReference>
<proteinExistence type="predicted"/>
<comment type="caution">
    <text evidence="2">The sequence shown here is derived from an EMBL/GenBank/DDBJ whole genome shotgun (WGS) entry which is preliminary data.</text>
</comment>
<feature type="region of interest" description="Disordered" evidence="1">
    <location>
        <begin position="1"/>
        <end position="23"/>
    </location>
</feature>
<protein>
    <submittedName>
        <fullName evidence="2">Uncharacterized protein</fullName>
    </submittedName>
</protein>
<evidence type="ECO:0000313" key="2">
    <source>
        <dbReference type="EMBL" id="CAK9055302.1"/>
    </source>
</evidence>
<keyword evidence="3" id="KW-1185">Reference proteome</keyword>
<feature type="non-terminal residue" evidence="2">
    <location>
        <position position="1"/>
    </location>
</feature>
<reference evidence="2 3" key="1">
    <citation type="submission" date="2024-02" db="EMBL/GenBank/DDBJ databases">
        <authorList>
            <person name="Chen Y."/>
            <person name="Shah S."/>
            <person name="Dougan E. K."/>
            <person name="Thang M."/>
            <person name="Chan C."/>
        </authorList>
    </citation>
    <scope>NUCLEOTIDE SEQUENCE [LARGE SCALE GENOMIC DNA]</scope>
</reference>
<sequence>LRHGRLHRSRQGQIYPLHGHPRVHGHRRRCLHDLCSPAHPGRQAAALVEYGPDQPREPAEEPAG</sequence>
<gene>
    <name evidence="2" type="ORF">SCF082_LOCUS29927</name>
</gene>
<organism evidence="2 3">
    <name type="scientific">Durusdinium trenchii</name>
    <dbReference type="NCBI Taxonomy" id="1381693"/>
    <lineage>
        <taxon>Eukaryota</taxon>
        <taxon>Sar</taxon>
        <taxon>Alveolata</taxon>
        <taxon>Dinophyceae</taxon>
        <taxon>Suessiales</taxon>
        <taxon>Symbiodiniaceae</taxon>
        <taxon>Durusdinium</taxon>
    </lineage>
</organism>